<protein>
    <submittedName>
        <fullName evidence="2">Uncharacterized protein</fullName>
    </submittedName>
</protein>
<keyword evidence="1" id="KW-0175">Coiled coil</keyword>
<evidence type="ECO:0000313" key="2">
    <source>
        <dbReference type="EMBL" id="OGF37888.1"/>
    </source>
</evidence>
<evidence type="ECO:0000313" key="3">
    <source>
        <dbReference type="Proteomes" id="UP000178656"/>
    </source>
</evidence>
<reference evidence="2 3" key="1">
    <citation type="journal article" date="2016" name="Nat. Commun.">
        <title>Thousands of microbial genomes shed light on interconnected biogeochemical processes in an aquifer system.</title>
        <authorList>
            <person name="Anantharaman K."/>
            <person name="Brown C.T."/>
            <person name="Hug L.A."/>
            <person name="Sharon I."/>
            <person name="Castelle C.J."/>
            <person name="Probst A.J."/>
            <person name="Thomas B.C."/>
            <person name="Singh A."/>
            <person name="Wilkins M.J."/>
            <person name="Karaoz U."/>
            <person name="Brodie E.L."/>
            <person name="Williams K.H."/>
            <person name="Hubbard S.S."/>
            <person name="Banfield J.F."/>
        </authorList>
    </citation>
    <scope>NUCLEOTIDE SEQUENCE [LARGE SCALE GENOMIC DNA]</scope>
</reference>
<feature type="coiled-coil region" evidence="1">
    <location>
        <begin position="118"/>
        <end position="194"/>
    </location>
</feature>
<accession>A0A1F5TG34</accession>
<organism evidence="2 3">
    <name type="scientific">Candidatus Falkowbacteria bacterium RIFOXYC2_FULL_48_21</name>
    <dbReference type="NCBI Taxonomy" id="1798005"/>
    <lineage>
        <taxon>Bacteria</taxon>
        <taxon>Candidatus Falkowiibacteriota</taxon>
    </lineage>
</organism>
<proteinExistence type="predicted"/>
<dbReference type="Proteomes" id="UP000178656">
    <property type="component" value="Unassembled WGS sequence"/>
</dbReference>
<dbReference type="EMBL" id="MFGM01000013">
    <property type="protein sequence ID" value="OGF37888.1"/>
    <property type="molecule type" value="Genomic_DNA"/>
</dbReference>
<comment type="caution">
    <text evidence="2">The sequence shown here is derived from an EMBL/GenBank/DDBJ whole genome shotgun (WGS) entry which is preliminary data.</text>
</comment>
<name>A0A1F5TG34_9BACT</name>
<dbReference type="AlphaFoldDB" id="A0A1F5TG34"/>
<evidence type="ECO:0000256" key="1">
    <source>
        <dbReference type="SAM" id="Coils"/>
    </source>
</evidence>
<gene>
    <name evidence="2" type="ORF">A2482_02360</name>
</gene>
<sequence>MDNNQKRTIGGKKTMGDAIGNVNKCAFCPNTMNVVRTTLGGYVCADCAGKLVEDFALQKIDLIGVNTICVRNGQELALRFMEFRKTLHSGGNPVFLDEVSKFFLNVHVGITNGRYGELQTRSAKLRDVRRQKREAEEAVVALDGGQQAATLAIETGLAAIERAKEEYDSAVAKLADVQKQKAVAVAERQALEKSEAELAQQIARLLGGLGL</sequence>